<feature type="domain" description="PASTA" evidence="5">
    <location>
        <begin position="656"/>
        <end position="714"/>
    </location>
</feature>
<evidence type="ECO:0000259" key="5">
    <source>
        <dbReference type="PROSITE" id="PS51178"/>
    </source>
</evidence>
<accession>A0ABS9CFC3</accession>
<keyword evidence="2" id="KW-0378">Hydrolase</keyword>
<evidence type="ECO:0000256" key="1">
    <source>
        <dbReference type="ARBA" id="ARBA00004370"/>
    </source>
</evidence>
<comment type="subcellular location">
    <subcellularLocation>
        <location evidence="1">Membrane</location>
    </subcellularLocation>
</comment>
<evidence type="ECO:0000256" key="3">
    <source>
        <dbReference type="ARBA" id="ARBA00023136"/>
    </source>
</evidence>
<reference evidence="6 7" key="1">
    <citation type="submission" date="2020-12" db="EMBL/GenBank/DDBJ databases">
        <title>Whole genome sequences of gut porcine anaerobes.</title>
        <authorList>
            <person name="Kubasova T."/>
            <person name="Jahodarova E."/>
            <person name="Rychlik I."/>
        </authorList>
    </citation>
    <scope>NUCLEOTIDE SEQUENCE [LARGE SCALE GENOMIC DNA]</scope>
    <source>
        <strain evidence="6 7">An925</strain>
    </source>
</reference>
<evidence type="ECO:0000256" key="2">
    <source>
        <dbReference type="ARBA" id="ARBA00022645"/>
    </source>
</evidence>
<dbReference type="CDD" id="cd06575">
    <property type="entry name" value="PASTA_Pbp2x-like_2"/>
    <property type="match status" value="1"/>
</dbReference>
<gene>
    <name evidence="6" type="ORF">I6E12_06640</name>
</gene>
<protein>
    <submittedName>
        <fullName evidence="6">Transpeptidase family protein</fullName>
    </submittedName>
</protein>
<evidence type="ECO:0000313" key="7">
    <source>
        <dbReference type="Proteomes" id="UP001200470"/>
    </source>
</evidence>
<name>A0ABS9CFC3_9BACT</name>
<dbReference type="InterPro" id="IPR005543">
    <property type="entry name" value="PASTA_dom"/>
</dbReference>
<keyword evidence="3 4" id="KW-0472">Membrane</keyword>
<dbReference type="InterPro" id="IPR050515">
    <property type="entry name" value="Beta-lactam/transpept"/>
</dbReference>
<dbReference type="InterPro" id="IPR036138">
    <property type="entry name" value="PBP_dimer_sf"/>
</dbReference>
<dbReference type="Pfam" id="PF00905">
    <property type="entry name" value="Transpeptidase"/>
    <property type="match status" value="1"/>
</dbReference>
<comment type="caution">
    <text evidence="6">The sequence shown here is derived from an EMBL/GenBank/DDBJ whole genome shotgun (WGS) entry which is preliminary data.</text>
</comment>
<dbReference type="EMBL" id="JADYTN010000012">
    <property type="protein sequence ID" value="MCF2563786.1"/>
    <property type="molecule type" value="Genomic_DNA"/>
</dbReference>
<dbReference type="Gene3D" id="3.30.450.330">
    <property type="match status" value="1"/>
</dbReference>
<keyword evidence="7" id="KW-1185">Reference proteome</keyword>
<keyword evidence="2" id="KW-0121">Carboxypeptidase</keyword>
<keyword evidence="4" id="KW-0812">Transmembrane</keyword>
<dbReference type="PANTHER" id="PTHR30627:SF1">
    <property type="entry name" value="PEPTIDOGLYCAN D,D-TRANSPEPTIDASE FTSI"/>
    <property type="match status" value="1"/>
</dbReference>
<evidence type="ECO:0000313" key="6">
    <source>
        <dbReference type="EMBL" id="MCF2563786.1"/>
    </source>
</evidence>
<dbReference type="SUPFAM" id="SSF56519">
    <property type="entry name" value="Penicillin binding protein dimerisation domain"/>
    <property type="match status" value="1"/>
</dbReference>
<dbReference type="InterPro" id="IPR012338">
    <property type="entry name" value="Beta-lactam/transpept-like"/>
</dbReference>
<dbReference type="Proteomes" id="UP001200470">
    <property type="component" value="Unassembled WGS sequence"/>
</dbReference>
<organism evidence="6 7">
    <name type="scientific">Xylanibacter brevis</name>
    <dbReference type="NCBI Taxonomy" id="83231"/>
    <lineage>
        <taxon>Bacteria</taxon>
        <taxon>Pseudomonadati</taxon>
        <taxon>Bacteroidota</taxon>
        <taxon>Bacteroidia</taxon>
        <taxon>Bacteroidales</taxon>
        <taxon>Prevotellaceae</taxon>
        <taxon>Xylanibacter</taxon>
    </lineage>
</organism>
<dbReference type="Pfam" id="PF03717">
    <property type="entry name" value="PBP_dimer"/>
    <property type="match status" value="1"/>
</dbReference>
<keyword evidence="4" id="KW-1133">Transmembrane helix</keyword>
<sequence length="714" mass="79070">MSKINNSSIAQRYFWIAFALVIVFIMIIGKAFYTMTAKKQYWIEVASRLKSDSITVKPNRGNILSCDGQLMASSIPEYKIYMDFGIDNEDQDSLWNDKVDSVCTGLSKIFPERSAAEFKRHLEEGHNKKARHWPIWPKRITYNTYTEVKALPFFSLSKNASGFHEEEFNARRRPFGSLGERTIGSMYGAKDSARLGLELAYDTILRGTPGLNKRRKVLNAQLNIPVTLPIDGCDIVTTIDVNMQDLAERALVAELKKDNCDLGVAILMEVATGDIKAIVNMERCPGDVFRETKNFAVADLREPGSVFKTASVMVALDDGVADTAQHIETAGGIWPMHGAQMKDHNWRKGGYGYISLGRAMEVSSNIGISRVIDENYGNRPEKYVEGIYRTGLAADLKLPIQGYARPHIRMPKKNKRGQWLNWSKTALPWMSIGYETQLPPISTLTFYNAIANDGVMMRPRFVKYIMKEGKVVEEYPPTKVMEKRMAKMKTVKIVQSLLERVVSKGTGKKAGSRMFHVAGKTGTAQVAQGGGYKTGGIAYWLSFAGYFPAEKPRYSCIVCIKRSGYGGSGGMSADVFHQISEGVMARNLKLGINDAHDENSIVIPDVKRGDMGAAGYVLSHLGIKTSENWSGSYADGNPIWGSAERHSNKVALHKHDVGKGIVPDVVGMGAKDAVYLLESTGMKVKLQGRGHVKRQSCQAGQKLQKGTVCTLILE</sequence>
<feature type="transmembrane region" description="Helical" evidence="4">
    <location>
        <begin position="12"/>
        <end position="33"/>
    </location>
</feature>
<evidence type="ECO:0000256" key="4">
    <source>
        <dbReference type="SAM" id="Phobius"/>
    </source>
</evidence>
<dbReference type="RefSeq" id="WP_094391745.1">
    <property type="nucleotide sequence ID" value="NZ_JADYTN010000012.1"/>
</dbReference>
<dbReference type="Gene3D" id="3.90.1310.10">
    <property type="entry name" value="Penicillin-binding protein 2a (Domain 2)"/>
    <property type="match status" value="1"/>
</dbReference>
<dbReference type="Gene3D" id="3.40.710.10">
    <property type="entry name" value="DD-peptidase/beta-lactamase superfamily"/>
    <property type="match status" value="1"/>
</dbReference>
<dbReference type="InterPro" id="IPR005311">
    <property type="entry name" value="PBP_dimer"/>
</dbReference>
<dbReference type="PROSITE" id="PS51178">
    <property type="entry name" value="PASTA"/>
    <property type="match status" value="1"/>
</dbReference>
<keyword evidence="2" id="KW-0645">Protease</keyword>
<dbReference type="PANTHER" id="PTHR30627">
    <property type="entry name" value="PEPTIDOGLYCAN D,D-TRANSPEPTIDASE"/>
    <property type="match status" value="1"/>
</dbReference>
<dbReference type="Pfam" id="PF03793">
    <property type="entry name" value="PASTA"/>
    <property type="match status" value="1"/>
</dbReference>
<dbReference type="SUPFAM" id="SSF54184">
    <property type="entry name" value="Penicillin-binding protein 2x (pbp-2x), c-terminal domain"/>
    <property type="match status" value="1"/>
</dbReference>
<dbReference type="SUPFAM" id="SSF56601">
    <property type="entry name" value="beta-lactamase/transpeptidase-like"/>
    <property type="match status" value="1"/>
</dbReference>
<dbReference type="InterPro" id="IPR001460">
    <property type="entry name" value="PCN-bd_Tpept"/>
</dbReference>
<proteinExistence type="predicted"/>